<protein>
    <submittedName>
        <fullName evidence="2">Uncharacterized protein</fullName>
    </submittedName>
</protein>
<comment type="caution">
    <text evidence="2">The sequence shown here is derived from an EMBL/GenBank/DDBJ whole genome shotgun (WGS) entry which is preliminary data.</text>
</comment>
<proteinExistence type="predicted"/>
<accession>A0A9Q5N6E3</accession>
<dbReference type="AlphaFoldDB" id="A0A9Q5N6E3"/>
<organism evidence="2 3">
    <name type="scientific">Sanghuangporus baumii</name>
    <name type="common">Phellinus baumii</name>
    <dbReference type="NCBI Taxonomy" id="108892"/>
    <lineage>
        <taxon>Eukaryota</taxon>
        <taxon>Fungi</taxon>
        <taxon>Dikarya</taxon>
        <taxon>Basidiomycota</taxon>
        <taxon>Agaricomycotina</taxon>
        <taxon>Agaricomycetes</taxon>
        <taxon>Hymenochaetales</taxon>
        <taxon>Hymenochaetaceae</taxon>
        <taxon>Sanghuangporus</taxon>
    </lineage>
</organism>
<gene>
    <name evidence="2" type="ORF">A7U60_g7380</name>
</gene>
<dbReference type="EMBL" id="LNZH02000208">
    <property type="protein sequence ID" value="OCB85728.1"/>
    <property type="molecule type" value="Genomic_DNA"/>
</dbReference>
<evidence type="ECO:0000313" key="2">
    <source>
        <dbReference type="EMBL" id="OCB85728.1"/>
    </source>
</evidence>
<feature type="region of interest" description="Disordered" evidence="1">
    <location>
        <begin position="45"/>
        <end position="81"/>
    </location>
</feature>
<name>A0A9Q5N6E3_SANBA</name>
<reference evidence="2" key="1">
    <citation type="submission" date="2016-06" db="EMBL/GenBank/DDBJ databases">
        <title>Draft Genome sequence of the fungus Inonotus baumii.</title>
        <authorList>
            <person name="Zhu H."/>
            <person name="Lin W."/>
        </authorList>
    </citation>
    <scope>NUCLEOTIDE SEQUENCE</scope>
    <source>
        <strain evidence="2">821</strain>
    </source>
</reference>
<evidence type="ECO:0000313" key="3">
    <source>
        <dbReference type="Proteomes" id="UP000757232"/>
    </source>
</evidence>
<evidence type="ECO:0000256" key="1">
    <source>
        <dbReference type="SAM" id="MobiDB-lite"/>
    </source>
</evidence>
<sequence length="161" mass="17555">MPALYISSSTSDSTTNLLFEQRGEKDYAAAFGVLADTYGFSIPNGASRAPPPSPVDATYSPQTPSSSPCPPSPTTDSPPSLRNRFFAVLRKGTQSVASQTPSLRRWRRSAPNLRSLVPSIRKPGIDSDKVRKAREYEAVFVSLQAEYDYVIGASLPANHRY</sequence>
<keyword evidence="3" id="KW-1185">Reference proteome</keyword>
<dbReference type="Proteomes" id="UP000757232">
    <property type="component" value="Unassembled WGS sequence"/>
</dbReference>